<reference evidence="3" key="1">
    <citation type="submission" date="2023-07" db="EMBL/GenBank/DDBJ databases">
        <title>30 novel species of actinomycetes from the DSMZ collection.</title>
        <authorList>
            <person name="Nouioui I."/>
        </authorList>
    </citation>
    <scope>NUCLEOTIDE SEQUENCE [LARGE SCALE GENOMIC DNA]</scope>
    <source>
        <strain evidence="3">DSM 46792</strain>
    </source>
</reference>
<dbReference type="EMBL" id="JAVREI010000002">
    <property type="protein sequence ID" value="MDT0275615.1"/>
    <property type="molecule type" value="Genomic_DNA"/>
</dbReference>
<proteinExistence type="predicted"/>
<organism evidence="2 3">
    <name type="scientific">Blastococcus goldschmidtiae</name>
    <dbReference type="NCBI Taxonomy" id="3075546"/>
    <lineage>
        <taxon>Bacteria</taxon>
        <taxon>Bacillati</taxon>
        <taxon>Actinomycetota</taxon>
        <taxon>Actinomycetes</taxon>
        <taxon>Geodermatophilales</taxon>
        <taxon>Geodermatophilaceae</taxon>
        <taxon>Blastococcus</taxon>
    </lineage>
</organism>
<protein>
    <submittedName>
        <fullName evidence="2">Uncharacterized protein</fullName>
    </submittedName>
</protein>
<feature type="compositionally biased region" description="Basic and acidic residues" evidence="1">
    <location>
        <begin position="121"/>
        <end position="166"/>
    </location>
</feature>
<accession>A0ABU2K610</accession>
<comment type="caution">
    <text evidence="2">The sequence shown here is derived from an EMBL/GenBank/DDBJ whole genome shotgun (WGS) entry which is preliminary data.</text>
</comment>
<feature type="region of interest" description="Disordered" evidence="1">
    <location>
        <begin position="104"/>
        <end position="166"/>
    </location>
</feature>
<name>A0ABU2K610_9ACTN</name>
<dbReference type="SUPFAM" id="SSF56770">
    <property type="entry name" value="HydA/Nqo6-like"/>
    <property type="match status" value="1"/>
</dbReference>
<evidence type="ECO:0000313" key="2">
    <source>
        <dbReference type="EMBL" id="MDT0275615.1"/>
    </source>
</evidence>
<gene>
    <name evidence="2" type="ORF">RM425_06830</name>
</gene>
<dbReference type="RefSeq" id="WP_311344428.1">
    <property type="nucleotide sequence ID" value="NZ_JAVREI010000002.1"/>
</dbReference>
<keyword evidence="3" id="KW-1185">Reference proteome</keyword>
<dbReference type="Proteomes" id="UP001183222">
    <property type="component" value="Unassembled WGS sequence"/>
</dbReference>
<evidence type="ECO:0000256" key="1">
    <source>
        <dbReference type="SAM" id="MobiDB-lite"/>
    </source>
</evidence>
<sequence length="410" mass="43242">MDVIARLRGWALSRPRVLLVDAHGTTRLRWTVEADLDRRGWSWAASPADTDLLVVLGVPGPDLAAAVDMLWNQAPEPRYRVDLHDPGAVVVALDAGVDALVRRAGSGVDEDDRPSPTSLLGKDEDADHEGMDHGGGGHEGMDHGGGGHEGMDHGGGGHEGMDHEGMDHEGMDHEGMDHEGMDHEGMDHEGMDHEGMDHEGMDHGGDVAGLPMASTGPDRDGLELDVLKVALGPVLPGWPTGLVLRADLQGDVLTSAELAWLDAGTVPTAHEQSDSQRAALDRLARFLDVVGWPMAARDARRARDAVAEGADRGEAHRLAEAVARRVRRSRTLAWTAGGIGGRGSGGDALDRVRRWCDMASGQSVEDLPATSLEDVAALVEGVEIGSARLIVASLDLSPVSAVSAPGHVHA</sequence>
<evidence type="ECO:0000313" key="3">
    <source>
        <dbReference type="Proteomes" id="UP001183222"/>
    </source>
</evidence>